<evidence type="ECO:0000256" key="2">
    <source>
        <dbReference type="ARBA" id="ARBA00022857"/>
    </source>
</evidence>
<dbReference type="SUPFAM" id="SSF51430">
    <property type="entry name" value="NAD(P)-linked oxidoreductase"/>
    <property type="match status" value="1"/>
</dbReference>
<dbReference type="AlphaFoldDB" id="A0AAD4IPD1"/>
<comment type="caution">
    <text evidence="7">The sequence shown here is derived from an EMBL/GenBank/DDBJ whole genome shotgun (WGS) entry which is preliminary data.</text>
</comment>
<dbReference type="InterPro" id="IPR036812">
    <property type="entry name" value="NAD(P)_OxRdtase_dom_sf"/>
</dbReference>
<dbReference type="PRINTS" id="PR00069">
    <property type="entry name" value="ALDKETRDTASE"/>
</dbReference>
<dbReference type="PIRSF" id="PIRSF000097">
    <property type="entry name" value="AKR"/>
    <property type="match status" value="1"/>
</dbReference>
<feature type="site" description="Lowers pKa of active site Tyr" evidence="4">
    <location>
        <position position="72"/>
    </location>
</feature>
<dbReference type="InterPro" id="IPR018170">
    <property type="entry name" value="Aldo/ket_reductase_CS"/>
</dbReference>
<keyword evidence="2" id="KW-0521">NADP</keyword>
<feature type="region of interest" description="Disordered" evidence="5">
    <location>
        <begin position="261"/>
        <end position="290"/>
    </location>
</feature>
<evidence type="ECO:0000256" key="1">
    <source>
        <dbReference type="ARBA" id="ARBA00007905"/>
    </source>
</evidence>
<accession>A0AAD4IPD1</accession>
<dbReference type="InterPro" id="IPR020471">
    <property type="entry name" value="AKR"/>
</dbReference>
<dbReference type="GO" id="GO:0035835">
    <property type="term" value="P:indole alkaloid biosynthetic process"/>
    <property type="evidence" value="ECO:0007669"/>
    <property type="project" value="UniProtKB-ARBA"/>
</dbReference>
<proteinExistence type="inferred from homology"/>
<evidence type="ECO:0000259" key="6">
    <source>
        <dbReference type="Pfam" id="PF00248"/>
    </source>
</evidence>
<feature type="active site" description="Proton donor" evidence="3">
    <location>
        <position position="42"/>
    </location>
</feature>
<comment type="similarity">
    <text evidence="1">Belongs to the aldo/keto reductase family.</text>
</comment>
<evidence type="ECO:0000313" key="8">
    <source>
        <dbReference type="Proteomes" id="UP001190926"/>
    </source>
</evidence>
<gene>
    <name evidence="7" type="ORF">C2S53_002702</name>
</gene>
<reference evidence="7 8" key="1">
    <citation type="journal article" date="2021" name="Nat. Commun.">
        <title>Incipient diploidization of the medicinal plant Perilla within 10,000 years.</title>
        <authorList>
            <person name="Zhang Y."/>
            <person name="Shen Q."/>
            <person name="Leng L."/>
            <person name="Zhang D."/>
            <person name="Chen S."/>
            <person name="Shi Y."/>
            <person name="Ning Z."/>
            <person name="Chen S."/>
        </authorList>
    </citation>
    <scope>NUCLEOTIDE SEQUENCE [LARGE SCALE GENOMIC DNA]</scope>
    <source>
        <strain evidence="8">cv. PC099</strain>
    </source>
</reference>
<evidence type="ECO:0000256" key="5">
    <source>
        <dbReference type="SAM" id="MobiDB-lite"/>
    </source>
</evidence>
<dbReference type="PANTHER" id="PTHR11732">
    <property type="entry name" value="ALDO/KETO REDUCTASE"/>
    <property type="match status" value="1"/>
</dbReference>
<dbReference type="Proteomes" id="UP001190926">
    <property type="component" value="Unassembled WGS sequence"/>
</dbReference>
<keyword evidence="8" id="KW-1185">Reference proteome</keyword>
<sequence length="290" mass="32241">MPVLGFGTATFSNSSEKSVDEKKAMVEAIERGYTHFDTASLYGSEEAVGEAIQEALINGSIQSRQQLFITSKLWSSDAHAQTVLPALKKSLHAEPGHYDFPMKKEDVVPFDCKSVWAAMEDCHRLGLAKSIGVSNFSCNKIQDMFAFATILPAVNQVEMNPCWQQKRLIDLCKEKGIVVTAYSPLGAVGTSWGSNRVVDNPVLNDIAKAKGKTVPQVCLRWAYQQGVGIVVKSYRPERMVENRSIFDWELSEEECKKISEIPQSRSNRGEQFVSEDGPIKSVEDLWDGEL</sequence>
<dbReference type="PROSITE" id="PS00062">
    <property type="entry name" value="ALDOKETO_REDUCTASE_2"/>
    <property type="match status" value="1"/>
</dbReference>
<organism evidence="7 8">
    <name type="scientific">Perilla frutescens var. hirtella</name>
    <name type="common">Perilla citriodora</name>
    <name type="synonym">Perilla setoyensis</name>
    <dbReference type="NCBI Taxonomy" id="608512"/>
    <lineage>
        <taxon>Eukaryota</taxon>
        <taxon>Viridiplantae</taxon>
        <taxon>Streptophyta</taxon>
        <taxon>Embryophyta</taxon>
        <taxon>Tracheophyta</taxon>
        <taxon>Spermatophyta</taxon>
        <taxon>Magnoliopsida</taxon>
        <taxon>eudicotyledons</taxon>
        <taxon>Gunneridae</taxon>
        <taxon>Pentapetalae</taxon>
        <taxon>asterids</taxon>
        <taxon>lamiids</taxon>
        <taxon>Lamiales</taxon>
        <taxon>Lamiaceae</taxon>
        <taxon>Nepetoideae</taxon>
        <taxon>Elsholtzieae</taxon>
        <taxon>Perilla</taxon>
    </lineage>
</organism>
<feature type="domain" description="NADP-dependent oxidoreductase" evidence="6">
    <location>
        <begin position="4"/>
        <end position="261"/>
    </location>
</feature>
<dbReference type="GO" id="GO:0016491">
    <property type="term" value="F:oxidoreductase activity"/>
    <property type="evidence" value="ECO:0007669"/>
    <property type="project" value="InterPro"/>
</dbReference>
<dbReference type="FunFam" id="3.20.20.100:FF:000013">
    <property type="entry name" value="NADPH-dependent codeinone reductase 1-1"/>
    <property type="match status" value="1"/>
</dbReference>
<evidence type="ECO:0000256" key="3">
    <source>
        <dbReference type="PIRSR" id="PIRSR000097-1"/>
    </source>
</evidence>
<dbReference type="EMBL" id="SDAM02029559">
    <property type="protein sequence ID" value="KAH6756403.1"/>
    <property type="molecule type" value="Genomic_DNA"/>
</dbReference>
<evidence type="ECO:0000256" key="4">
    <source>
        <dbReference type="PIRSR" id="PIRSR000097-3"/>
    </source>
</evidence>
<name>A0AAD4IPD1_PERFH</name>
<dbReference type="Pfam" id="PF00248">
    <property type="entry name" value="Aldo_ket_red"/>
    <property type="match status" value="1"/>
</dbReference>
<dbReference type="InterPro" id="IPR023210">
    <property type="entry name" value="NADP_OxRdtase_dom"/>
</dbReference>
<evidence type="ECO:0000313" key="7">
    <source>
        <dbReference type="EMBL" id="KAH6756403.1"/>
    </source>
</evidence>
<protein>
    <submittedName>
        <fullName evidence="7">Oxidoreductase superfamily protein</fullName>
    </submittedName>
</protein>
<dbReference type="Gene3D" id="3.20.20.100">
    <property type="entry name" value="NADP-dependent oxidoreductase domain"/>
    <property type="match status" value="1"/>
</dbReference>